<dbReference type="PANTHER" id="PTHR33406">
    <property type="entry name" value="MEMBRANE PROTEIN MJ1562-RELATED"/>
    <property type="match status" value="1"/>
</dbReference>
<feature type="transmembrane region" description="Helical" evidence="6">
    <location>
        <begin position="313"/>
        <end position="330"/>
    </location>
</feature>
<evidence type="ECO:0000256" key="3">
    <source>
        <dbReference type="ARBA" id="ARBA00022692"/>
    </source>
</evidence>
<dbReference type="InterPro" id="IPR050545">
    <property type="entry name" value="Mycobact_MmpL"/>
</dbReference>
<evidence type="ECO:0000256" key="4">
    <source>
        <dbReference type="ARBA" id="ARBA00022989"/>
    </source>
</evidence>
<feature type="transmembrane region" description="Helical" evidence="6">
    <location>
        <begin position="671"/>
        <end position="687"/>
    </location>
</feature>
<name>A0A0S4XPB9_9BACT</name>
<keyword evidence="3 6" id="KW-0812">Transmembrane</keyword>
<feature type="transmembrane region" description="Helical" evidence="6">
    <location>
        <begin position="769"/>
        <end position="787"/>
    </location>
</feature>
<feature type="transmembrane region" description="Helical" evidence="6">
    <location>
        <begin position="793"/>
        <end position="820"/>
    </location>
</feature>
<keyword evidence="4 6" id="KW-1133">Transmembrane helix</keyword>
<dbReference type="Pfam" id="PF03176">
    <property type="entry name" value="MMPL"/>
    <property type="match status" value="1"/>
</dbReference>
<comment type="subcellular location">
    <subcellularLocation>
        <location evidence="1">Cell membrane</location>
        <topology evidence="1">Multi-pass membrane protein</topology>
    </subcellularLocation>
</comment>
<keyword evidence="5 6" id="KW-0472">Membrane</keyword>
<dbReference type="PRINTS" id="PR00702">
    <property type="entry name" value="ACRIFLAVINRP"/>
</dbReference>
<dbReference type="PANTHER" id="PTHR33406:SF12">
    <property type="entry name" value="BLR2997 PROTEIN"/>
    <property type="match status" value="1"/>
</dbReference>
<protein>
    <submittedName>
        <fullName evidence="8">Resistance-Nodulation-Cell Division Superfamily transporter</fullName>
    </submittedName>
</protein>
<feature type="transmembrane region" description="Helical" evidence="6">
    <location>
        <begin position="281"/>
        <end position="301"/>
    </location>
</feature>
<reference evidence="8" key="1">
    <citation type="submission" date="2015-11" db="EMBL/GenBank/DDBJ databases">
        <authorList>
            <person name="Zhang Y."/>
            <person name="Guo Z."/>
        </authorList>
    </citation>
    <scope>NUCLEOTIDE SEQUENCE</scope>
    <source>
        <strain evidence="8">BN30871</strain>
    </source>
</reference>
<evidence type="ECO:0000259" key="7">
    <source>
        <dbReference type="Pfam" id="PF03176"/>
    </source>
</evidence>
<proteinExistence type="predicted"/>
<sequence>MLNNFYRLLLKYPKHFLIGLFLVTLFFGYYATKLQIDASSETLLLEDDKDLAFYRDVQKNFNSPDALVIAFSPKSDMLSQQSLDTIRDMSNEIKKLSLTESVTSVLNVPLLQNSNDSQNGLDNIVTLENLKTNKNLAKKELITSELYKQNLVSKDFKTSAIVINMKYDKKYFDLLNKRNEFYILAKKQKLNTIQQKEYNKIKKEFKLYRKISKKQNHMYIKDIRNIIKKYENNAKMHLGGANMISDDMIEFVKYDLKIFGILVFVLVVFMLWFIFRKKRWVILTLLMSTISLIITAGIISFMGLEISVVSSNFVLLQIILTMPLIIHMIIKYMDLLSKHPDWENTKVLEFLLKDMSEPAFYVSITNVAGFGSLITSDMLPISEYGWMMSIGAIVYLIVIFTVLPAVLMIIGKNEVTFVDQKSNISYIFATLVEKHKIFIFTITIAIAIIFAMGAKKLYVENSFINYFKSDTQIHEGMKVLDQNLGGTTPLDVIITFKDNNSSAVETKIASNNQSDAMLDDFEAEFNSTDNDKKYWLTKEKLEVIQKVHKYLESIPQIGKVLSISTTANVAQIIKNGKELDSVDLAFLQNNLSLENKKILVDPYINIEKNQARIATRVIDSDPELRRNILINKIDKDMKKILDSKYQEADVSNLLVLYNNVLQSLFDSQIKTLGWALFTIFIMFLVLFRNIKLSLIALIANSIPIVVLFGTMGYFDIPLDIMTITIAAISVGITVDNTIHYIHTFETELKETNGDYIKSLYNSHASTGMAMYYAAAIVIVGFSILVLSNFMPTVYFGILTVIVMLVAMVGDLLLTPTLLVITKPFKDKK</sequence>
<dbReference type="AlphaFoldDB" id="A0A0S4XPB9"/>
<feature type="transmembrane region" description="Helical" evidence="6">
    <location>
        <begin position="12"/>
        <end position="31"/>
    </location>
</feature>
<evidence type="ECO:0000256" key="2">
    <source>
        <dbReference type="ARBA" id="ARBA00022475"/>
    </source>
</evidence>
<feature type="transmembrane region" description="Helical" evidence="6">
    <location>
        <begin position="437"/>
        <end position="454"/>
    </location>
</feature>
<dbReference type="GO" id="GO:0051301">
    <property type="term" value="P:cell division"/>
    <property type="evidence" value="ECO:0007669"/>
    <property type="project" value="UniProtKB-KW"/>
</dbReference>
<evidence type="ECO:0000313" key="8">
    <source>
        <dbReference type="EMBL" id="CUV65929.1"/>
    </source>
</evidence>
<evidence type="ECO:0000256" key="6">
    <source>
        <dbReference type="SAM" id="Phobius"/>
    </source>
</evidence>
<accession>A0A0S4XPB9</accession>
<dbReference type="GO" id="GO:0005886">
    <property type="term" value="C:plasma membrane"/>
    <property type="evidence" value="ECO:0007669"/>
    <property type="project" value="UniProtKB-SubCell"/>
</dbReference>
<dbReference type="InterPro" id="IPR001036">
    <property type="entry name" value="Acrflvin-R"/>
</dbReference>
<keyword evidence="2" id="KW-1003">Cell membrane</keyword>
<dbReference type="SUPFAM" id="SSF82866">
    <property type="entry name" value="Multidrug efflux transporter AcrB transmembrane domain"/>
    <property type="match status" value="2"/>
</dbReference>
<feature type="domain" description="Membrane transport protein MMPL" evidence="7">
    <location>
        <begin position="215"/>
        <end position="313"/>
    </location>
</feature>
<dbReference type="GO" id="GO:0022857">
    <property type="term" value="F:transmembrane transporter activity"/>
    <property type="evidence" value="ECO:0007669"/>
    <property type="project" value="InterPro"/>
</dbReference>
<evidence type="ECO:0000256" key="1">
    <source>
        <dbReference type="ARBA" id="ARBA00004651"/>
    </source>
</evidence>
<evidence type="ECO:0000256" key="5">
    <source>
        <dbReference type="ARBA" id="ARBA00023136"/>
    </source>
</evidence>
<dbReference type="EMBL" id="FAXN01000053">
    <property type="protein sequence ID" value="CUV65929.1"/>
    <property type="molecule type" value="Genomic_DNA"/>
</dbReference>
<keyword evidence="8" id="KW-0132">Cell division</keyword>
<dbReference type="Gene3D" id="1.20.1640.10">
    <property type="entry name" value="Multidrug efflux transporter AcrB transmembrane domain"/>
    <property type="match status" value="2"/>
</dbReference>
<keyword evidence="8" id="KW-0131">Cell cycle</keyword>
<feature type="transmembrane region" description="Helical" evidence="6">
    <location>
        <begin position="258"/>
        <end position="275"/>
    </location>
</feature>
<organism evidence="8">
    <name type="scientific">Sulfurovum sp. enrichment culture clone C5</name>
    <dbReference type="NCBI Taxonomy" id="497650"/>
    <lineage>
        <taxon>Bacteria</taxon>
        <taxon>Pseudomonadati</taxon>
        <taxon>Campylobacterota</taxon>
        <taxon>Epsilonproteobacteria</taxon>
        <taxon>Campylobacterales</taxon>
        <taxon>Sulfurovaceae</taxon>
        <taxon>Sulfurovum</taxon>
        <taxon>environmental samples</taxon>
    </lineage>
</organism>
<dbReference type="InterPro" id="IPR004869">
    <property type="entry name" value="MMPL_dom"/>
</dbReference>
<feature type="transmembrane region" description="Helical" evidence="6">
    <location>
        <begin position="386"/>
        <end position="411"/>
    </location>
</feature>
<gene>
    <name evidence="8" type="ORF">BN3087_510020</name>
</gene>
<feature type="transmembrane region" description="Helical" evidence="6">
    <location>
        <begin position="694"/>
        <end position="714"/>
    </location>
</feature>